<feature type="compositionally biased region" description="Basic and acidic residues" evidence="1">
    <location>
        <begin position="1"/>
        <end position="40"/>
    </location>
</feature>
<reference evidence="4" key="1">
    <citation type="submission" date="2010-05" db="EMBL/GenBank/DDBJ databases">
        <title>The genome sequence of Magnaporthe poae strain ATCC 64411.</title>
        <authorList>
            <person name="Ma L.-J."/>
            <person name="Dead R."/>
            <person name="Young S."/>
            <person name="Zeng Q."/>
            <person name="Koehrsen M."/>
            <person name="Alvarado L."/>
            <person name="Berlin A."/>
            <person name="Chapman S.B."/>
            <person name="Chen Z."/>
            <person name="Freedman E."/>
            <person name="Gellesch M."/>
            <person name="Goldberg J."/>
            <person name="Griggs A."/>
            <person name="Gujja S."/>
            <person name="Heilman E.R."/>
            <person name="Heiman D."/>
            <person name="Hepburn T."/>
            <person name="Howarth C."/>
            <person name="Jen D."/>
            <person name="Larson L."/>
            <person name="Mehta T."/>
            <person name="Neiman D."/>
            <person name="Pearson M."/>
            <person name="Roberts A."/>
            <person name="Saif S."/>
            <person name="Shea T."/>
            <person name="Shenoy N."/>
            <person name="Sisk P."/>
            <person name="Stolte C."/>
            <person name="Sykes S."/>
            <person name="Walk T."/>
            <person name="White J."/>
            <person name="Yandava C."/>
            <person name="Haas B."/>
            <person name="Nusbaum C."/>
            <person name="Birren B."/>
        </authorList>
    </citation>
    <scope>NUCLEOTIDE SEQUENCE [LARGE SCALE GENOMIC DNA]</scope>
    <source>
        <strain evidence="4">ATCC 64411 / 73-15</strain>
    </source>
</reference>
<reference evidence="3" key="5">
    <citation type="submission" date="2015-06" db="UniProtKB">
        <authorList>
            <consortium name="EnsemblFungi"/>
        </authorList>
    </citation>
    <scope>IDENTIFICATION</scope>
    <source>
        <strain evidence="3">ATCC 64411</strain>
    </source>
</reference>
<evidence type="ECO:0000313" key="4">
    <source>
        <dbReference type="Proteomes" id="UP000011715"/>
    </source>
</evidence>
<reference evidence="2" key="2">
    <citation type="submission" date="2010-05" db="EMBL/GenBank/DDBJ databases">
        <title>The Genome Sequence of Magnaporthe poae strain ATCC 64411.</title>
        <authorList>
            <consortium name="The Broad Institute Genome Sequencing Platform"/>
            <consortium name="Broad Institute Genome Sequencing Center for Infectious Disease"/>
            <person name="Ma L.-J."/>
            <person name="Dead R."/>
            <person name="Young S."/>
            <person name="Zeng Q."/>
            <person name="Koehrsen M."/>
            <person name="Alvarado L."/>
            <person name="Berlin A."/>
            <person name="Chapman S.B."/>
            <person name="Chen Z."/>
            <person name="Freedman E."/>
            <person name="Gellesch M."/>
            <person name="Goldberg J."/>
            <person name="Griggs A."/>
            <person name="Gujja S."/>
            <person name="Heilman E.R."/>
            <person name="Heiman D."/>
            <person name="Hepburn T."/>
            <person name="Howarth C."/>
            <person name="Jen D."/>
            <person name="Larson L."/>
            <person name="Mehta T."/>
            <person name="Neiman D."/>
            <person name="Pearson M."/>
            <person name="Roberts A."/>
            <person name="Saif S."/>
            <person name="Shea T."/>
            <person name="Shenoy N."/>
            <person name="Sisk P."/>
            <person name="Stolte C."/>
            <person name="Sykes S."/>
            <person name="Walk T."/>
            <person name="White J."/>
            <person name="Yandava C."/>
            <person name="Haas B."/>
            <person name="Nusbaum C."/>
            <person name="Birren B."/>
        </authorList>
    </citation>
    <scope>NUCLEOTIDE SEQUENCE</scope>
    <source>
        <strain evidence="2">ATCC 64411</strain>
    </source>
</reference>
<dbReference type="Proteomes" id="UP000011715">
    <property type="component" value="Unassembled WGS sequence"/>
</dbReference>
<reference evidence="2" key="3">
    <citation type="submission" date="2011-03" db="EMBL/GenBank/DDBJ databases">
        <title>Annotation of Magnaporthe poae ATCC 64411.</title>
        <authorList>
            <person name="Ma L.-J."/>
            <person name="Dead R."/>
            <person name="Young S.K."/>
            <person name="Zeng Q."/>
            <person name="Gargeya S."/>
            <person name="Fitzgerald M."/>
            <person name="Haas B."/>
            <person name="Abouelleil A."/>
            <person name="Alvarado L."/>
            <person name="Arachchi H.M."/>
            <person name="Berlin A."/>
            <person name="Brown A."/>
            <person name="Chapman S.B."/>
            <person name="Chen Z."/>
            <person name="Dunbar C."/>
            <person name="Freedman E."/>
            <person name="Gearin G."/>
            <person name="Gellesch M."/>
            <person name="Goldberg J."/>
            <person name="Griggs A."/>
            <person name="Gujja S."/>
            <person name="Heiman D."/>
            <person name="Howarth C."/>
            <person name="Larson L."/>
            <person name="Lui A."/>
            <person name="MacDonald P.J.P."/>
            <person name="Mehta T."/>
            <person name="Montmayeur A."/>
            <person name="Murphy C."/>
            <person name="Neiman D."/>
            <person name="Pearson M."/>
            <person name="Priest M."/>
            <person name="Roberts A."/>
            <person name="Saif S."/>
            <person name="Shea T."/>
            <person name="Shenoy N."/>
            <person name="Sisk P."/>
            <person name="Stolte C."/>
            <person name="Sykes S."/>
            <person name="Yandava C."/>
            <person name="Wortman J."/>
            <person name="Nusbaum C."/>
            <person name="Birren B."/>
        </authorList>
    </citation>
    <scope>NUCLEOTIDE SEQUENCE</scope>
    <source>
        <strain evidence="2">ATCC 64411</strain>
    </source>
</reference>
<proteinExistence type="predicted"/>
<sequence>MHGGERKSDEKGEIGRTRARERENETKKEKEKEREGDLHPLHHSHHVQLPVPRLLLLAGDKKHLTDLRIGGSGCDFPLCPSPSPQQNLCVRRWSGMTRSNDTIR</sequence>
<dbReference type="AlphaFoldDB" id="A0A0C4E089"/>
<protein>
    <submittedName>
        <fullName evidence="2 3">Uncharacterized protein</fullName>
    </submittedName>
</protein>
<evidence type="ECO:0000313" key="3">
    <source>
        <dbReference type="EnsemblFungi" id="MAPG_05755T0"/>
    </source>
</evidence>
<evidence type="ECO:0000256" key="1">
    <source>
        <dbReference type="SAM" id="MobiDB-lite"/>
    </source>
</evidence>
<reference evidence="3" key="4">
    <citation type="journal article" date="2015" name="G3 (Bethesda)">
        <title>Genome sequences of three phytopathogenic species of the Magnaporthaceae family of fungi.</title>
        <authorList>
            <person name="Okagaki L.H."/>
            <person name="Nunes C.C."/>
            <person name="Sailsbery J."/>
            <person name="Clay B."/>
            <person name="Brown D."/>
            <person name="John T."/>
            <person name="Oh Y."/>
            <person name="Young N."/>
            <person name="Fitzgerald M."/>
            <person name="Haas B.J."/>
            <person name="Zeng Q."/>
            <person name="Young S."/>
            <person name="Adiconis X."/>
            <person name="Fan L."/>
            <person name="Levin J.Z."/>
            <person name="Mitchell T.K."/>
            <person name="Okubara P.A."/>
            <person name="Farman M.L."/>
            <person name="Kohn L.M."/>
            <person name="Birren B."/>
            <person name="Ma L.-J."/>
            <person name="Dean R.A."/>
        </authorList>
    </citation>
    <scope>NUCLEOTIDE SEQUENCE</scope>
    <source>
        <strain evidence="3">ATCC 64411 / 73-15</strain>
    </source>
</reference>
<name>A0A0C4E089_MAGP6</name>
<gene>
    <name evidence="2" type="ORF">MAPG_05755</name>
</gene>
<feature type="region of interest" description="Disordered" evidence="1">
    <location>
        <begin position="1"/>
        <end position="47"/>
    </location>
</feature>
<dbReference type="EMBL" id="ADBL01001375">
    <property type="status" value="NOT_ANNOTATED_CDS"/>
    <property type="molecule type" value="Genomic_DNA"/>
</dbReference>
<dbReference type="EnsemblFungi" id="MAPG_05755T0">
    <property type="protein sequence ID" value="MAPG_05755T0"/>
    <property type="gene ID" value="MAPG_05755"/>
</dbReference>
<dbReference type="EMBL" id="GL876969">
    <property type="protein sequence ID" value="KLU86745.1"/>
    <property type="molecule type" value="Genomic_DNA"/>
</dbReference>
<dbReference type="VEuPathDB" id="FungiDB:MAPG_05755"/>
<accession>A0A0C4E089</accession>
<evidence type="ECO:0000313" key="2">
    <source>
        <dbReference type="EMBL" id="KLU86745.1"/>
    </source>
</evidence>
<organism evidence="3 4">
    <name type="scientific">Magnaporthiopsis poae (strain ATCC 64411 / 73-15)</name>
    <name type="common">Kentucky bluegrass fungus</name>
    <name type="synonym">Magnaporthe poae</name>
    <dbReference type="NCBI Taxonomy" id="644358"/>
    <lineage>
        <taxon>Eukaryota</taxon>
        <taxon>Fungi</taxon>
        <taxon>Dikarya</taxon>
        <taxon>Ascomycota</taxon>
        <taxon>Pezizomycotina</taxon>
        <taxon>Sordariomycetes</taxon>
        <taxon>Sordariomycetidae</taxon>
        <taxon>Magnaporthales</taxon>
        <taxon>Magnaporthaceae</taxon>
        <taxon>Magnaporthiopsis</taxon>
    </lineage>
</organism>
<keyword evidence="4" id="KW-1185">Reference proteome</keyword>